<reference evidence="2" key="1">
    <citation type="submission" date="2019-02" db="EMBL/GenBank/DDBJ databases">
        <authorList>
            <person name="Gruber-Vodicka R. H."/>
            <person name="Seah K. B. B."/>
        </authorList>
    </citation>
    <scope>NUCLEOTIDE SEQUENCE</scope>
    <source>
        <strain evidence="2">BECK_BZ106</strain>
    </source>
</reference>
<dbReference type="AlphaFoldDB" id="A0A450SS48"/>
<organism evidence="2">
    <name type="scientific">Candidatus Kentrum sp. FW</name>
    <dbReference type="NCBI Taxonomy" id="2126338"/>
    <lineage>
        <taxon>Bacteria</taxon>
        <taxon>Pseudomonadati</taxon>
        <taxon>Pseudomonadota</taxon>
        <taxon>Gammaproteobacteria</taxon>
        <taxon>Candidatus Kentrum</taxon>
    </lineage>
</organism>
<dbReference type="Pfam" id="PF01850">
    <property type="entry name" value="PIN"/>
    <property type="match status" value="1"/>
</dbReference>
<sequence>MSGNPGRCFLDTNIWLYAFITGQDPRKTRKAKHLLATAREIVLSTQVINEMCVNLLRKAIFTEREIRELIEDLYDAYLVVELDRAIHLKASELRERAQFSFWDSTIVANALLSGAPILYSEDMQDGYVVEGKTTIVNPFK</sequence>
<protein>
    <submittedName>
        <fullName evidence="2">Predicted nucleic acid-binding protein, contains PIN domain</fullName>
    </submittedName>
</protein>
<name>A0A450SS48_9GAMM</name>
<feature type="domain" description="PIN" evidence="1">
    <location>
        <begin position="9"/>
        <end position="122"/>
    </location>
</feature>
<gene>
    <name evidence="2" type="ORF">BECKFW1821B_GA0114236_103027</name>
</gene>
<dbReference type="InterPro" id="IPR029060">
    <property type="entry name" value="PIN-like_dom_sf"/>
</dbReference>
<proteinExistence type="predicted"/>
<evidence type="ECO:0000313" key="2">
    <source>
        <dbReference type="EMBL" id="VFJ56863.1"/>
    </source>
</evidence>
<dbReference type="CDD" id="cd18692">
    <property type="entry name" value="PIN_VapC-like"/>
    <property type="match status" value="1"/>
</dbReference>
<dbReference type="InterPro" id="IPR002716">
    <property type="entry name" value="PIN_dom"/>
</dbReference>
<dbReference type="EMBL" id="CAADFD010000030">
    <property type="protein sequence ID" value="VFJ56863.1"/>
    <property type="molecule type" value="Genomic_DNA"/>
</dbReference>
<evidence type="ECO:0000259" key="1">
    <source>
        <dbReference type="Pfam" id="PF01850"/>
    </source>
</evidence>
<dbReference type="Gene3D" id="3.40.50.1010">
    <property type="entry name" value="5'-nuclease"/>
    <property type="match status" value="1"/>
</dbReference>
<dbReference type="SUPFAM" id="SSF88723">
    <property type="entry name" value="PIN domain-like"/>
    <property type="match status" value="1"/>
</dbReference>
<accession>A0A450SS48</accession>